<proteinExistence type="predicted"/>
<protein>
    <submittedName>
        <fullName evidence="1">Uncharacterized protein</fullName>
    </submittedName>
</protein>
<dbReference type="EMBL" id="MT141463">
    <property type="protein sequence ID" value="QJA62181.1"/>
    <property type="molecule type" value="Genomic_DNA"/>
</dbReference>
<dbReference type="AlphaFoldDB" id="A0A6M3IYZ0"/>
<gene>
    <name evidence="1" type="ORF">MM415B00820_0043</name>
</gene>
<evidence type="ECO:0000313" key="1">
    <source>
        <dbReference type="EMBL" id="QJA62181.1"/>
    </source>
</evidence>
<reference evidence="1" key="1">
    <citation type="submission" date="2020-03" db="EMBL/GenBank/DDBJ databases">
        <title>The deep terrestrial virosphere.</title>
        <authorList>
            <person name="Holmfeldt K."/>
            <person name="Nilsson E."/>
            <person name="Simone D."/>
            <person name="Lopez-Fernandez M."/>
            <person name="Wu X."/>
            <person name="de Brujin I."/>
            <person name="Lundin D."/>
            <person name="Andersson A."/>
            <person name="Bertilsson S."/>
            <person name="Dopson M."/>
        </authorList>
    </citation>
    <scope>NUCLEOTIDE SEQUENCE</scope>
    <source>
        <strain evidence="1">MM415B00820</strain>
    </source>
</reference>
<organism evidence="1">
    <name type="scientific">viral metagenome</name>
    <dbReference type="NCBI Taxonomy" id="1070528"/>
    <lineage>
        <taxon>unclassified sequences</taxon>
        <taxon>metagenomes</taxon>
        <taxon>organismal metagenomes</taxon>
    </lineage>
</organism>
<accession>A0A6M3IYZ0</accession>
<sequence>MITKKFKEAFLKIRRADWRHHWFPALQLFRSLKLDEQFCERKIKESAFSERGWAVVITFDDDSRVYYFVI</sequence>
<name>A0A6M3IYZ0_9ZZZZ</name>